<dbReference type="InterPro" id="IPR004638">
    <property type="entry name" value="EmrB-like"/>
</dbReference>
<dbReference type="PANTHER" id="PTHR42718">
    <property type="entry name" value="MAJOR FACILITATOR SUPERFAMILY MULTIDRUG TRANSPORTER MFSC"/>
    <property type="match status" value="1"/>
</dbReference>
<keyword evidence="7 8" id="KW-0472">Membrane</keyword>
<feature type="transmembrane region" description="Helical" evidence="8">
    <location>
        <begin position="462"/>
        <end position="481"/>
    </location>
</feature>
<evidence type="ECO:0000256" key="4">
    <source>
        <dbReference type="ARBA" id="ARBA00022475"/>
    </source>
</evidence>
<evidence type="ECO:0000259" key="9">
    <source>
        <dbReference type="PROSITE" id="PS50850"/>
    </source>
</evidence>
<evidence type="ECO:0000256" key="1">
    <source>
        <dbReference type="ARBA" id="ARBA00004651"/>
    </source>
</evidence>
<feature type="transmembrane region" description="Helical" evidence="8">
    <location>
        <begin position="30"/>
        <end position="52"/>
    </location>
</feature>
<feature type="transmembrane region" description="Helical" evidence="8">
    <location>
        <begin position="155"/>
        <end position="175"/>
    </location>
</feature>
<dbReference type="PANTHER" id="PTHR42718:SF9">
    <property type="entry name" value="MAJOR FACILITATOR SUPERFAMILY MULTIDRUG TRANSPORTER MFSC"/>
    <property type="match status" value="1"/>
</dbReference>
<dbReference type="GO" id="GO:0005886">
    <property type="term" value="C:plasma membrane"/>
    <property type="evidence" value="ECO:0007669"/>
    <property type="project" value="UniProtKB-SubCell"/>
</dbReference>
<keyword evidence="6 8" id="KW-1133">Transmembrane helix</keyword>
<feature type="transmembrane region" description="Helical" evidence="8">
    <location>
        <begin position="122"/>
        <end position="143"/>
    </location>
</feature>
<dbReference type="SUPFAM" id="SSF103473">
    <property type="entry name" value="MFS general substrate transporter"/>
    <property type="match status" value="1"/>
</dbReference>
<name>A0A0F0L9U4_9MICO</name>
<keyword evidence="3" id="KW-0813">Transport</keyword>
<gene>
    <name evidence="10" type="primary">hsrA_1</name>
    <name evidence="10" type="ORF">RL72_00367</name>
</gene>
<comment type="subcellular location">
    <subcellularLocation>
        <location evidence="1">Cell membrane</location>
        <topology evidence="1">Multi-pass membrane protein</topology>
    </subcellularLocation>
</comment>
<accession>A0A0F0L9U4</accession>
<sequence length="492" mass="51390">MTATIAPAEVDASTAPDSALEARNRTALRLLLAAVFVVFLNETMMAVALPRIQESLHIDATRGQWLTTAFALTMAVVIPTTGWLMQRLRTRAVFTVAMSSFLVGTVIAAVSPVFEMLVVGRVVQAMGTAVMMPLMMTTVMTIVPAAERGRVMGRVSIVMSVAPAVGPIVSGALIQVLPWQGLFWVMLPIALTMLAIGIRRIPNVSETRAVPLDVLSVVLAAIAFSALVFGLSQIGAAAVGQAALQPWIPIVLGLATLGLFGWRQLVLQRTDAALLDLRTFLSRDFAVAVAMMTVSMVSLFGAFIVLPQFARYTLGLDPLWVGAILLPGGLLMGLAGPTVGRLYDRFGPRPLVIPGSLGLAASLWTLALGLGEHSSWVVLLGAHIVLMLSLAFLFTPAFSSSLGSLAPHLYSHGSATIATLQQVAGAAGTAIFVALYATGVAATGAANPELPSPAAAAHGSHLAFLAGAILSFVVIALALCVRRPAAAQAEEH</sequence>
<feature type="transmembrane region" description="Helical" evidence="8">
    <location>
        <begin position="351"/>
        <end position="370"/>
    </location>
</feature>
<feature type="transmembrane region" description="Helical" evidence="8">
    <location>
        <begin position="210"/>
        <end position="234"/>
    </location>
</feature>
<evidence type="ECO:0000256" key="5">
    <source>
        <dbReference type="ARBA" id="ARBA00022692"/>
    </source>
</evidence>
<evidence type="ECO:0000256" key="6">
    <source>
        <dbReference type="ARBA" id="ARBA00022989"/>
    </source>
</evidence>
<feature type="transmembrane region" description="Helical" evidence="8">
    <location>
        <begin position="285"/>
        <end position="306"/>
    </location>
</feature>
<keyword evidence="5 8" id="KW-0812">Transmembrane</keyword>
<dbReference type="AlphaFoldDB" id="A0A0F0L9U4"/>
<dbReference type="Gene3D" id="1.20.1720.10">
    <property type="entry name" value="Multidrug resistance protein D"/>
    <property type="match status" value="1"/>
</dbReference>
<feature type="transmembrane region" description="Helical" evidence="8">
    <location>
        <begin position="376"/>
        <end position="398"/>
    </location>
</feature>
<evidence type="ECO:0000256" key="3">
    <source>
        <dbReference type="ARBA" id="ARBA00022448"/>
    </source>
</evidence>
<feature type="transmembrane region" description="Helical" evidence="8">
    <location>
        <begin position="181"/>
        <end position="198"/>
    </location>
</feature>
<dbReference type="GO" id="GO:0022857">
    <property type="term" value="F:transmembrane transporter activity"/>
    <property type="evidence" value="ECO:0007669"/>
    <property type="project" value="InterPro"/>
</dbReference>
<organism evidence="10 11">
    <name type="scientific">Microbacterium azadirachtae</name>
    <dbReference type="NCBI Taxonomy" id="582680"/>
    <lineage>
        <taxon>Bacteria</taxon>
        <taxon>Bacillati</taxon>
        <taxon>Actinomycetota</taxon>
        <taxon>Actinomycetes</taxon>
        <taxon>Micrococcales</taxon>
        <taxon>Microbacteriaceae</taxon>
        <taxon>Microbacterium</taxon>
    </lineage>
</organism>
<evidence type="ECO:0000313" key="11">
    <source>
        <dbReference type="Proteomes" id="UP000033448"/>
    </source>
</evidence>
<reference evidence="10 11" key="1">
    <citation type="submission" date="2015-02" db="EMBL/GenBank/DDBJ databases">
        <title>Draft genome sequences of ten Microbacterium spp. with emphasis on heavy metal contaminated environments.</title>
        <authorList>
            <person name="Corretto E."/>
        </authorList>
    </citation>
    <scope>NUCLEOTIDE SEQUENCE [LARGE SCALE GENOMIC DNA]</scope>
    <source>
        <strain evidence="10 11">DSM 23848</strain>
    </source>
</reference>
<dbReference type="PROSITE" id="PS50850">
    <property type="entry name" value="MFS"/>
    <property type="match status" value="1"/>
</dbReference>
<dbReference type="InterPro" id="IPR036259">
    <property type="entry name" value="MFS_trans_sf"/>
</dbReference>
<dbReference type="Pfam" id="PF07690">
    <property type="entry name" value="MFS_1"/>
    <property type="match status" value="1"/>
</dbReference>
<dbReference type="PATRIC" id="fig|582680.7.peg.383"/>
<dbReference type="InterPro" id="IPR011701">
    <property type="entry name" value="MFS"/>
</dbReference>
<keyword evidence="4" id="KW-1003">Cell membrane</keyword>
<feature type="transmembrane region" description="Helical" evidence="8">
    <location>
        <begin position="419"/>
        <end position="442"/>
    </location>
</feature>
<proteinExistence type="inferred from homology"/>
<keyword evidence="11" id="KW-1185">Reference proteome</keyword>
<evidence type="ECO:0000256" key="7">
    <source>
        <dbReference type="ARBA" id="ARBA00023136"/>
    </source>
</evidence>
<dbReference type="Proteomes" id="UP000033448">
    <property type="component" value="Unassembled WGS sequence"/>
</dbReference>
<dbReference type="InterPro" id="IPR020846">
    <property type="entry name" value="MFS_dom"/>
</dbReference>
<feature type="transmembrane region" description="Helical" evidence="8">
    <location>
        <begin position="318"/>
        <end position="339"/>
    </location>
</feature>
<dbReference type="NCBIfam" id="TIGR00711">
    <property type="entry name" value="efflux_EmrB"/>
    <property type="match status" value="1"/>
</dbReference>
<protein>
    <submittedName>
        <fullName evidence="10">Putative transport protein HsrA</fullName>
    </submittedName>
</protein>
<feature type="transmembrane region" description="Helical" evidence="8">
    <location>
        <begin position="92"/>
        <end position="110"/>
    </location>
</feature>
<dbReference type="Gene3D" id="1.20.1250.20">
    <property type="entry name" value="MFS general substrate transporter like domains"/>
    <property type="match status" value="1"/>
</dbReference>
<dbReference type="PRINTS" id="PR01036">
    <property type="entry name" value="TCRTETB"/>
</dbReference>
<evidence type="ECO:0000313" key="10">
    <source>
        <dbReference type="EMBL" id="KJL29050.1"/>
    </source>
</evidence>
<dbReference type="RefSeq" id="WP_248700341.1">
    <property type="nucleotide sequence ID" value="NZ_CP099706.1"/>
</dbReference>
<feature type="transmembrane region" description="Helical" evidence="8">
    <location>
        <begin position="64"/>
        <end position="85"/>
    </location>
</feature>
<dbReference type="EMBL" id="JYIT01000049">
    <property type="protein sequence ID" value="KJL29050.1"/>
    <property type="molecule type" value="Genomic_DNA"/>
</dbReference>
<evidence type="ECO:0000256" key="8">
    <source>
        <dbReference type="SAM" id="Phobius"/>
    </source>
</evidence>
<feature type="transmembrane region" description="Helical" evidence="8">
    <location>
        <begin position="246"/>
        <end position="265"/>
    </location>
</feature>
<comment type="similarity">
    <text evidence="2">Belongs to the major facilitator superfamily. EmrB family.</text>
</comment>
<evidence type="ECO:0000256" key="2">
    <source>
        <dbReference type="ARBA" id="ARBA00008537"/>
    </source>
</evidence>
<comment type="caution">
    <text evidence="10">The sequence shown here is derived from an EMBL/GenBank/DDBJ whole genome shotgun (WGS) entry which is preliminary data.</text>
</comment>
<feature type="domain" description="Major facilitator superfamily (MFS) profile" evidence="9">
    <location>
        <begin position="27"/>
        <end position="486"/>
    </location>
</feature>